<dbReference type="Gene3D" id="3.40.50.300">
    <property type="entry name" value="P-loop containing nucleotide triphosphate hydrolases"/>
    <property type="match status" value="1"/>
</dbReference>
<dbReference type="RefSeq" id="WP_112159022.1">
    <property type="nucleotide sequence ID" value="NZ_QKRX01000005.1"/>
</dbReference>
<evidence type="ECO:0000256" key="8">
    <source>
        <dbReference type="PROSITE-ProRule" id="PRU00169"/>
    </source>
</evidence>
<evidence type="ECO:0000256" key="2">
    <source>
        <dbReference type="ARBA" id="ARBA00022741"/>
    </source>
</evidence>
<dbReference type="PROSITE" id="PS00688">
    <property type="entry name" value="SIGMA54_INTERACT_3"/>
    <property type="match status" value="1"/>
</dbReference>
<keyword evidence="6" id="KW-0238">DNA-binding</keyword>
<dbReference type="PRINTS" id="PR01590">
    <property type="entry name" value="HTHFIS"/>
</dbReference>
<dbReference type="FunFam" id="3.40.50.300:FF:000006">
    <property type="entry name" value="DNA-binding transcriptional regulator NtrC"/>
    <property type="match status" value="1"/>
</dbReference>
<dbReference type="InterPro" id="IPR025943">
    <property type="entry name" value="Sigma_54_int_dom_ATP-bd_2"/>
</dbReference>
<dbReference type="FunFam" id="3.40.50.2300:FF:000018">
    <property type="entry name" value="DNA-binding transcriptional regulator NtrC"/>
    <property type="match status" value="1"/>
</dbReference>
<evidence type="ECO:0000256" key="1">
    <source>
        <dbReference type="ARBA" id="ARBA00022553"/>
    </source>
</evidence>
<sequence length="452" mass="50725">MSQLPIICIVDDDSSVLDSFAEMLTLEGFEPRCFSGPSLLLTFLQQNPNAVVLSDVCMPDVDGMQLLAHLQNLDSELPVVLMSGHGDIPMATQAMREGAVDFLEKPVSPSLLVERLRQAQRQRKWVLARREQQLCQDDKAIVERHVVGESPGIKQLHEQILVLANADVDTLIYGETGSGKDVVARALHDASQRRHHPFIAINCGAMPENLIESELFGYEAGAFTGAKQRQIGKIEAASGGTLFLDEIETMPLTAQIRLLRVLQERSLERLGSTQSVQVNIRVTAASKDDLQRISEKGLFRLDLYYRLNVASLRLPPLRERGDDILMLFQHYCQLAAERFQKACPPIRAHHQEKLLHYAWPGNVRELRNTADRFVLGIDGDGFSLSDKSIAIAPPTLDEFDQKLEDYERKLIEDSLAAAAGQIGKAAEQLKMSRKTLYRKMKKFQLDKQMFRA</sequence>
<dbReference type="GO" id="GO:0005524">
    <property type="term" value="F:ATP binding"/>
    <property type="evidence" value="ECO:0007669"/>
    <property type="project" value="UniProtKB-KW"/>
</dbReference>
<evidence type="ECO:0000259" key="10">
    <source>
        <dbReference type="PROSITE" id="PS50110"/>
    </source>
</evidence>
<name>A0A364NMV8_9GAMM</name>
<dbReference type="Pfam" id="PF00158">
    <property type="entry name" value="Sigma54_activat"/>
    <property type="match status" value="1"/>
</dbReference>
<dbReference type="PANTHER" id="PTHR32071">
    <property type="entry name" value="TRANSCRIPTIONAL REGULATORY PROTEIN"/>
    <property type="match status" value="1"/>
</dbReference>
<keyword evidence="7" id="KW-0804">Transcription</keyword>
<dbReference type="Proteomes" id="UP000250744">
    <property type="component" value="Unassembled WGS sequence"/>
</dbReference>
<evidence type="ECO:0000313" key="11">
    <source>
        <dbReference type="EMBL" id="RAU18382.1"/>
    </source>
</evidence>
<dbReference type="InterPro" id="IPR027417">
    <property type="entry name" value="P-loop_NTPase"/>
</dbReference>
<gene>
    <name evidence="11" type="ORF">DN062_09140</name>
</gene>
<evidence type="ECO:0000256" key="6">
    <source>
        <dbReference type="ARBA" id="ARBA00023125"/>
    </source>
</evidence>
<evidence type="ECO:0000313" key="12">
    <source>
        <dbReference type="Proteomes" id="UP000250744"/>
    </source>
</evidence>
<protein>
    <submittedName>
        <fullName evidence="11">Sigma-54-dependent Fis family transcriptional regulator</fullName>
    </submittedName>
</protein>
<dbReference type="Gene3D" id="1.10.10.60">
    <property type="entry name" value="Homeodomain-like"/>
    <property type="match status" value="1"/>
</dbReference>
<proteinExistence type="predicted"/>
<dbReference type="InterPro" id="IPR002197">
    <property type="entry name" value="HTH_Fis"/>
</dbReference>
<dbReference type="GO" id="GO:0000160">
    <property type="term" value="P:phosphorelay signal transduction system"/>
    <property type="evidence" value="ECO:0007669"/>
    <property type="project" value="UniProtKB-KW"/>
</dbReference>
<dbReference type="Pfam" id="PF25601">
    <property type="entry name" value="AAA_lid_14"/>
    <property type="match status" value="1"/>
</dbReference>
<dbReference type="InterPro" id="IPR001789">
    <property type="entry name" value="Sig_transdc_resp-reg_receiver"/>
</dbReference>
<dbReference type="SUPFAM" id="SSF52540">
    <property type="entry name" value="P-loop containing nucleoside triphosphate hydrolases"/>
    <property type="match status" value="1"/>
</dbReference>
<dbReference type="GO" id="GO:0006355">
    <property type="term" value="P:regulation of DNA-templated transcription"/>
    <property type="evidence" value="ECO:0007669"/>
    <property type="project" value="InterPro"/>
</dbReference>
<dbReference type="OrthoDB" id="9804019at2"/>
<accession>A0A364NMV8</accession>
<dbReference type="InterPro" id="IPR002078">
    <property type="entry name" value="Sigma_54_int"/>
</dbReference>
<dbReference type="SMART" id="SM00448">
    <property type="entry name" value="REC"/>
    <property type="match status" value="1"/>
</dbReference>
<feature type="domain" description="Response regulatory" evidence="10">
    <location>
        <begin position="6"/>
        <end position="120"/>
    </location>
</feature>
<dbReference type="InterPro" id="IPR058031">
    <property type="entry name" value="AAA_lid_NorR"/>
</dbReference>
<dbReference type="Gene3D" id="3.40.50.2300">
    <property type="match status" value="1"/>
</dbReference>
<evidence type="ECO:0000256" key="5">
    <source>
        <dbReference type="ARBA" id="ARBA00023015"/>
    </source>
</evidence>
<evidence type="ECO:0000256" key="4">
    <source>
        <dbReference type="ARBA" id="ARBA00023012"/>
    </source>
</evidence>
<dbReference type="PROSITE" id="PS50045">
    <property type="entry name" value="SIGMA54_INTERACT_4"/>
    <property type="match status" value="1"/>
</dbReference>
<feature type="domain" description="Sigma-54 factor interaction" evidence="9">
    <location>
        <begin position="146"/>
        <end position="375"/>
    </location>
</feature>
<keyword evidence="2" id="KW-0547">Nucleotide-binding</keyword>
<dbReference type="InterPro" id="IPR025944">
    <property type="entry name" value="Sigma_54_int_dom_CS"/>
</dbReference>
<dbReference type="Pfam" id="PF00072">
    <property type="entry name" value="Response_reg"/>
    <property type="match status" value="1"/>
</dbReference>
<dbReference type="Pfam" id="PF02954">
    <property type="entry name" value="HTH_8"/>
    <property type="match status" value="1"/>
</dbReference>
<organism evidence="11 12">
    <name type="scientific">Nitrincola tibetensis</name>
    <dbReference type="NCBI Taxonomy" id="2219697"/>
    <lineage>
        <taxon>Bacteria</taxon>
        <taxon>Pseudomonadati</taxon>
        <taxon>Pseudomonadota</taxon>
        <taxon>Gammaproteobacteria</taxon>
        <taxon>Oceanospirillales</taxon>
        <taxon>Oceanospirillaceae</taxon>
        <taxon>Nitrincola</taxon>
    </lineage>
</organism>
<dbReference type="SMART" id="SM00382">
    <property type="entry name" value="AAA"/>
    <property type="match status" value="1"/>
</dbReference>
<feature type="modified residue" description="4-aspartylphosphate" evidence="8">
    <location>
        <position position="55"/>
    </location>
</feature>
<keyword evidence="5" id="KW-0805">Transcription regulation</keyword>
<keyword evidence="4" id="KW-0902">Two-component regulatory system</keyword>
<dbReference type="CDD" id="cd00009">
    <property type="entry name" value="AAA"/>
    <property type="match status" value="1"/>
</dbReference>
<dbReference type="SUPFAM" id="SSF46689">
    <property type="entry name" value="Homeodomain-like"/>
    <property type="match status" value="1"/>
</dbReference>
<evidence type="ECO:0000256" key="3">
    <source>
        <dbReference type="ARBA" id="ARBA00022840"/>
    </source>
</evidence>
<dbReference type="GO" id="GO:0043565">
    <property type="term" value="F:sequence-specific DNA binding"/>
    <property type="evidence" value="ECO:0007669"/>
    <property type="project" value="InterPro"/>
</dbReference>
<keyword evidence="12" id="KW-1185">Reference proteome</keyword>
<dbReference type="InterPro" id="IPR011006">
    <property type="entry name" value="CheY-like_superfamily"/>
</dbReference>
<reference evidence="11 12" key="1">
    <citation type="submission" date="2018-06" db="EMBL/GenBank/DDBJ databases">
        <title>Nitrincola tibetense sp. nov., isolated from Lake XuguoCo on Tibetan Plateau.</title>
        <authorList>
            <person name="Xing P."/>
        </authorList>
    </citation>
    <scope>NUCLEOTIDE SEQUENCE [LARGE SCALE GENOMIC DNA]</scope>
    <source>
        <strain evidence="12">xg18</strain>
    </source>
</reference>
<dbReference type="SUPFAM" id="SSF52172">
    <property type="entry name" value="CheY-like"/>
    <property type="match status" value="1"/>
</dbReference>
<dbReference type="EMBL" id="QKRX01000005">
    <property type="protein sequence ID" value="RAU18382.1"/>
    <property type="molecule type" value="Genomic_DNA"/>
</dbReference>
<comment type="caution">
    <text evidence="11">The sequence shown here is derived from an EMBL/GenBank/DDBJ whole genome shotgun (WGS) entry which is preliminary data.</text>
</comment>
<keyword evidence="3" id="KW-0067">ATP-binding</keyword>
<dbReference type="PANTHER" id="PTHR32071:SF57">
    <property type="entry name" value="C4-DICARBOXYLATE TRANSPORT TRANSCRIPTIONAL REGULATORY PROTEIN DCTD"/>
    <property type="match status" value="1"/>
</dbReference>
<dbReference type="AlphaFoldDB" id="A0A364NMV8"/>
<dbReference type="PROSITE" id="PS00676">
    <property type="entry name" value="SIGMA54_INTERACT_2"/>
    <property type="match status" value="1"/>
</dbReference>
<dbReference type="Gene3D" id="1.10.8.60">
    <property type="match status" value="1"/>
</dbReference>
<evidence type="ECO:0000259" key="9">
    <source>
        <dbReference type="PROSITE" id="PS50045"/>
    </source>
</evidence>
<dbReference type="InterPro" id="IPR003593">
    <property type="entry name" value="AAA+_ATPase"/>
</dbReference>
<dbReference type="PROSITE" id="PS50110">
    <property type="entry name" value="RESPONSE_REGULATORY"/>
    <property type="match status" value="1"/>
</dbReference>
<evidence type="ECO:0000256" key="7">
    <source>
        <dbReference type="ARBA" id="ARBA00023163"/>
    </source>
</evidence>
<keyword evidence="1 8" id="KW-0597">Phosphoprotein</keyword>
<dbReference type="InterPro" id="IPR009057">
    <property type="entry name" value="Homeodomain-like_sf"/>
</dbReference>